<dbReference type="InterPro" id="IPR052363">
    <property type="entry name" value="LPS_export_LptC"/>
</dbReference>
<dbReference type="InterPro" id="IPR026265">
    <property type="entry name" value="LptC"/>
</dbReference>
<dbReference type="EMBL" id="AEQP01000024">
    <property type="protein sequence ID" value="EFV93620.1"/>
    <property type="molecule type" value="Genomic_DNA"/>
</dbReference>
<reference evidence="7 8" key="1">
    <citation type="submission" date="2010-12" db="EMBL/GenBank/DDBJ databases">
        <authorList>
            <person name="Muzny D."/>
            <person name="Qin X."/>
            <person name="Deng J."/>
            <person name="Jiang H."/>
            <person name="Liu Y."/>
            <person name="Qu J."/>
            <person name="Song X.-Z."/>
            <person name="Zhang L."/>
            <person name="Thornton R."/>
            <person name="Coyle M."/>
            <person name="Francisco L."/>
            <person name="Jackson L."/>
            <person name="Javaid M."/>
            <person name="Korchina V."/>
            <person name="Kovar C."/>
            <person name="Mata R."/>
            <person name="Mathew T."/>
            <person name="Ngo R."/>
            <person name="Nguyen L."/>
            <person name="Nguyen N."/>
            <person name="Okwuonu G."/>
            <person name="Ongeri F."/>
            <person name="Pham C."/>
            <person name="Simmons D."/>
            <person name="Wilczek-Boney K."/>
            <person name="Hale W."/>
            <person name="Jakkamsetti A."/>
            <person name="Pham P."/>
            <person name="Ruth R."/>
            <person name="San Lucas F."/>
            <person name="Warren J."/>
            <person name="Zhang J."/>
            <person name="Zhao Z."/>
            <person name="Zhou C."/>
            <person name="Zhu D."/>
            <person name="Lee S."/>
            <person name="Bess C."/>
            <person name="Blankenburg K."/>
            <person name="Forbes L."/>
            <person name="Fu Q."/>
            <person name="Gubbala S."/>
            <person name="Hirani K."/>
            <person name="Jayaseelan J.C."/>
            <person name="Lara F."/>
            <person name="Munidasa M."/>
            <person name="Palculict T."/>
            <person name="Patil S."/>
            <person name="Pu L.-L."/>
            <person name="Saada N."/>
            <person name="Tang L."/>
            <person name="Weissenberger G."/>
            <person name="Zhu Y."/>
            <person name="Hemphill L."/>
            <person name="Shang Y."/>
            <person name="Youmans B."/>
            <person name="Ayvaz T."/>
            <person name="Ross M."/>
            <person name="Santibanez J."/>
            <person name="Aqrawi P."/>
            <person name="Gross S."/>
            <person name="Joshi V."/>
            <person name="Fowler G."/>
            <person name="Nazareth L."/>
            <person name="Reid J."/>
            <person name="Worley K."/>
            <person name="Petrosino J."/>
            <person name="Highlander S."/>
            <person name="Gibbs R."/>
        </authorList>
    </citation>
    <scope>NUCLEOTIDE SEQUENCE [LARGE SCALE GENOMIC DNA]</scope>
    <source>
        <strain evidence="7 8">ATCC 51599</strain>
    </source>
</reference>
<dbReference type="GO" id="GO:0005886">
    <property type="term" value="C:plasma membrane"/>
    <property type="evidence" value="ECO:0007669"/>
    <property type="project" value="InterPro"/>
</dbReference>
<sequence length="202" mass="22359">MSPRLFDRLAAAASVLILIGLGMVSYYFAKKAEQNHGAPAVEGRPDPDFFVEQMTLMRADANGNPSVRVEADHMLHYPLDQRMAFTRPRIISLDETQPLTTITSRKGSAPDSGDYADLQEDVRVLRTATADAPPMQLTTETARVDMVHNLISTAAPVQMQAGDNRLEGVGMEIRDQDHQLELKSRVRGHFPATTRGDDTKTR</sequence>
<dbReference type="STRING" id="887898.HMPREF0551_2516"/>
<evidence type="ECO:0000256" key="2">
    <source>
        <dbReference type="ARBA" id="ARBA00022519"/>
    </source>
</evidence>
<dbReference type="AlphaFoldDB" id="E7S0W4"/>
<keyword evidence="1" id="KW-1003">Cell membrane</keyword>
<name>E7S0W4_9BURK</name>
<dbReference type="GO" id="GO:0015221">
    <property type="term" value="F:lipopolysaccharide transmembrane transporter activity"/>
    <property type="evidence" value="ECO:0007669"/>
    <property type="project" value="InterPro"/>
</dbReference>
<dbReference type="PANTHER" id="PTHR37481:SF1">
    <property type="entry name" value="LIPOPOLYSACCHARIDE EXPORT SYSTEM PROTEIN LPTC"/>
    <property type="match status" value="1"/>
</dbReference>
<keyword evidence="4 6" id="KW-1133">Transmembrane helix</keyword>
<evidence type="ECO:0000256" key="1">
    <source>
        <dbReference type="ARBA" id="ARBA00022475"/>
    </source>
</evidence>
<keyword evidence="3 6" id="KW-0812">Transmembrane</keyword>
<feature type="transmembrane region" description="Helical" evidence="6">
    <location>
        <begin position="9"/>
        <end position="29"/>
    </location>
</feature>
<dbReference type="Gene3D" id="2.60.450.10">
    <property type="entry name" value="Lipopolysaccharide (LPS) transport protein A like domain"/>
    <property type="match status" value="1"/>
</dbReference>
<keyword evidence="5 6" id="KW-0472">Membrane</keyword>
<dbReference type="GO" id="GO:0030288">
    <property type="term" value="C:outer membrane-bounded periplasmic space"/>
    <property type="evidence" value="ECO:0007669"/>
    <property type="project" value="TreeGrafter"/>
</dbReference>
<dbReference type="PANTHER" id="PTHR37481">
    <property type="entry name" value="LIPOPOLYSACCHARIDE EXPORT SYSTEM PROTEIN LPTC"/>
    <property type="match status" value="1"/>
</dbReference>
<protein>
    <recommendedName>
        <fullName evidence="9">LPS export ABC transporter periplasmic protein LptC</fullName>
    </recommendedName>
</protein>
<dbReference type="GO" id="GO:0017089">
    <property type="term" value="F:glycolipid transfer activity"/>
    <property type="evidence" value="ECO:0007669"/>
    <property type="project" value="TreeGrafter"/>
</dbReference>
<organism evidence="7 8">
    <name type="scientific">Lautropia mirabilis ATCC 51599</name>
    <dbReference type="NCBI Taxonomy" id="887898"/>
    <lineage>
        <taxon>Bacteria</taxon>
        <taxon>Pseudomonadati</taxon>
        <taxon>Pseudomonadota</taxon>
        <taxon>Betaproteobacteria</taxon>
        <taxon>Burkholderiales</taxon>
        <taxon>Burkholderiaceae</taxon>
        <taxon>Lautropia</taxon>
    </lineage>
</organism>
<evidence type="ECO:0000256" key="6">
    <source>
        <dbReference type="SAM" id="Phobius"/>
    </source>
</evidence>
<evidence type="ECO:0000256" key="5">
    <source>
        <dbReference type="ARBA" id="ARBA00023136"/>
    </source>
</evidence>
<dbReference type="Proteomes" id="UP000011021">
    <property type="component" value="Unassembled WGS sequence"/>
</dbReference>
<keyword evidence="2" id="KW-0997">Cell inner membrane</keyword>
<evidence type="ECO:0000256" key="3">
    <source>
        <dbReference type="ARBA" id="ARBA00022692"/>
    </source>
</evidence>
<gene>
    <name evidence="7" type="ORF">HMPREF0551_2516</name>
</gene>
<evidence type="ECO:0000313" key="8">
    <source>
        <dbReference type="Proteomes" id="UP000011021"/>
    </source>
</evidence>
<comment type="caution">
    <text evidence="7">The sequence shown here is derived from an EMBL/GenBank/DDBJ whole genome shotgun (WGS) entry which is preliminary data.</text>
</comment>
<evidence type="ECO:0008006" key="9">
    <source>
        <dbReference type="Google" id="ProtNLM"/>
    </source>
</evidence>
<dbReference type="InterPro" id="IPR010664">
    <property type="entry name" value="LipoPS_assembly_LptC-rel"/>
</dbReference>
<dbReference type="NCBIfam" id="TIGR04409">
    <property type="entry name" value="LptC_YrbK"/>
    <property type="match status" value="1"/>
</dbReference>
<dbReference type="HOGENOM" id="CLU_105814_0_0_4"/>
<dbReference type="Pfam" id="PF06835">
    <property type="entry name" value="LptC"/>
    <property type="match status" value="1"/>
</dbReference>
<keyword evidence="8" id="KW-1185">Reference proteome</keyword>
<evidence type="ECO:0000256" key="4">
    <source>
        <dbReference type="ARBA" id="ARBA00022989"/>
    </source>
</evidence>
<evidence type="ECO:0000313" key="7">
    <source>
        <dbReference type="EMBL" id="EFV93620.1"/>
    </source>
</evidence>
<proteinExistence type="predicted"/>
<accession>E7S0W4</accession>
<dbReference type="eggNOG" id="COG3117">
    <property type="taxonomic scope" value="Bacteria"/>
</dbReference>
<dbReference type="RefSeq" id="WP_005674978.1">
    <property type="nucleotide sequence ID" value="NZ_CP146288.1"/>
</dbReference>